<reference evidence="1" key="1">
    <citation type="submission" date="2020-02" db="EMBL/GenBank/DDBJ databases">
        <authorList>
            <person name="Meier V. D."/>
        </authorList>
    </citation>
    <scope>NUCLEOTIDE SEQUENCE</scope>
    <source>
        <strain evidence="1">AVDCRST_MAG65</strain>
    </source>
</reference>
<evidence type="ECO:0000313" key="1">
    <source>
        <dbReference type="EMBL" id="CAA9483621.1"/>
    </source>
</evidence>
<dbReference type="AlphaFoldDB" id="A0A6J4S4V7"/>
<name>A0A6J4S4V7_9ACTN</name>
<dbReference type="EMBL" id="CADCVL010000262">
    <property type="protein sequence ID" value="CAA9483621.1"/>
    <property type="molecule type" value="Genomic_DNA"/>
</dbReference>
<proteinExistence type="predicted"/>
<sequence length="25" mass="2730">AFAARIGLVERRPDVARAFAFDLAP</sequence>
<gene>
    <name evidence="1" type="ORF">AVDCRST_MAG65-1530</name>
</gene>
<accession>A0A6J4S4V7</accession>
<feature type="non-terminal residue" evidence="1">
    <location>
        <position position="1"/>
    </location>
</feature>
<organism evidence="1">
    <name type="scientific">uncultured Solirubrobacteraceae bacterium</name>
    <dbReference type="NCBI Taxonomy" id="1162706"/>
    <lineage>
        <taxon>Bacteria</taxon>
        <taxon>Bacillati</taxon>
        <taxon>Actinomycetota</taxon>
        <taxon>Thermoleophilia</taxon>
        <taxon>Solirubrobacterales</taxon>
        <taxon>Solirubrobacteraceae</taxon>
        <taxon>environmental samples</taxon>
    </lineage>
</organism>
<protein>
    <submittedName>
        <fullName evidence="1">Uncharacterized protein</fullName>
    </submittedName>
</protein>